<name>A0A433TDC1_ELYCH</name>
<sequence length="172" mass="18806">MDQNNRRPAAENLPSVSFPYYFTQPLLSGSIPVPCPVTSASMHMPPAHHQSHMHQNALPIRPTPLMGFPPYFTNPQMPINTSDPINSVSVPNLHMGVPPSYLTNPQMAINTTREPINSASEPNLHMGIPPSYLTNPQMAINTTREPINSGSVPNLHMGIPPSYLTNPQTAIN</sequence>
<protein>
    <submittedName>
        <fullName evidence="2">Uncharacterized protein</fullName>
    </submittedName>
</protein>
<gene>
    <name evidence="2" type="ORF">EGW08_012640</name>
</gene>
<comment type="caution">
    <text evidence="2">The sequence shown here is derived from an EMBL/GenBank/DDBJ whole genome shotgun (WGS) entry which is preliminary data.</text>
</comment>
<feature type="non-terminal residue" evidence="2">
    <location>
        <position position="172"/>
    </location>
</feature>
<dbReference type="AlphaFoldDB" id="A0A433TDC1"/>
<dbReference type="Proteomes" id="UP000271974">
    <property type="component" value="Unassembled WGS sequence"/>
</dbReference>
<organism evidence="2 3">
    <name type="scientific">Elysia chlorotica</name>
    <name type="common">Eastern emerald elysia</name>
    <name type="synonym">Sea slug</name>
    <dbReference type="NCBI Taxonomy" id="188477"/>
    <lineage>
        <taxon>Eukaryota</taxon>
        <taxon>Metazoa</taxon>
        <taxon>Spiralia</taxon>
        <taxon>Lophotrochozoa</taxon>
        <taxon>Mollusca</taxon>
        <taxon>Gastropoda</taxon>
        <taxon>Heterobranchia</taxon>
        <taxon>Euthyneura</taxon>
        <taxon>Panpulmonata</taxon>
        <taxon>Sacoglossa</taxon>
        <taxon>Placobranchoidea</taxon>
        <taxon>Plakobranchidae</taxon>
        <taxon>Elysia</taxon>
    </lineage>
</organism>
<evidence type="ECO:0000313" key="2">
    <source>
        <dbReference type="EMBL" id="RUS79592.1"/>
    </source>
</evidence>
<reference evidence="2 3" key="1">
    <citation type="submission" date="2019-01" db="EMBL/GenBank/DDBJ databases">
        <title>A draft genome assembly of the solar-powered sea slug Elysia chlorotica.</title>
        <authorList>
            <person name="Cai H."/>
            <person name="Li Q."/>
            <person name="Fang X."/>
            <person name="Li J."/>
            <person name="Curtis N.E."/>
            <person name="Altenburger A."/>
            <person name="Shibata T."/>
            <person name="Feng M."/>
            <person name="Maeda T."/>
            <person name="Schwartz J.A."/>
            <person name="Shigenobu S."/>
            <person name="Lundholm N."/>
            <person name="Nishiyama T."/>
            <person name="Yang H."/>
            <person name="Hasebe M."/>
            <person name="Li S."/>
            <person name="Pierce S.K."/>
            <person name="Wang J."/>
        </authorList>
    </citation>
    <scope>NUCLEOTIDE SEQUENCE [LARGE SCALE GENOMIC DNA]</scope>
    <source>
        <strain evidence="2">EC2010</strain>
        <tissue evidence="2">Whole organism of an adult</tissue>
    </source>
</reference>
<feature type="compositionally biased region" description="Polar residues" evidence="1">
    <location>
        <begin position="163"/>
        <end position="172"/>
    </location>
</feature>
<feature type="region of interest" description="Disordered" evidence="1">
    <location>
        <begin position="146"/>
        <end position="172"/>
    </location>
</feature>
<evidence type="ECO:0000256" key="1">
    <source>
        <dbReference type="SAM" id="MobiDB-lite"/>
    </source>
</evidence>
<accession>A0A433TDC1</accession>
<keyword evidence="3" id="KW-1185">Reference proteome</keyword>
<dbReference type="EMBL" id="RQTK01000441">
    <property type="protein sequence ID" value="RUS79592.1"/>
    <property type="molecule type" value="Genomic_DNA"/>
</dbReference>
<evidence type="ECO:0000313" key="3">
    <source>
        <dbReference type="Proteomes" id="UP000271974"/>
    </source>
</evidence>
<proteinExistence type="predicted"/>